<evidence type="ECO:0000256" key="3">
    <source>
        <dbReference type="ARBA" id="ARBA00022475"/>
    </source>
</evidence>
<keyword evidence="13" id="KW-1185">Reference proteome</keyword>
<dbReference type="Proteomes" id="UP000683493">
    <property type="component" value="Chromosome"/>
</dbReference>
<keyword evidence="3 10" id="KW-1003">Cell membrane</keyword>
<dbReference type="HAMAP" id="MF_00236">
    <property type="entry name" value="TatA_E"/>
    <property type="match status" value="1"/>
</dbReference>
<evidence type="ECO:0000256" key="6">
    <source>
        <dbReference type="ARBA" id="ARBA00022989"/>
    </source>
</evidence>
<keyword evidence="6 10" id="KW-1133">Transmembrane helix</keyword>
<comment type="subcellular location">
    <subcellularLocation>
        <location evidence="10">Cell membrane</location>
        <topology evidence="10">Single-pass membrane protein</topology>
    </subcellularLocation>
    <subcellularLocation>
        <location evidence="1">Membrane</location>
        <topology evidence="1">Single-pass membrane protein</topology>
    </subcellularLocation>
</comment>
<dbReference type="NCBIfam" id="TIGR01410">
    <property type="entry name" value="tatB"/>
    <property type="match status" value="1"/>
</dbReference>
<evidence type="ECO:0000313" key="13">
    <source>
        <dbReference type="Proteomes" id="UP000683493"/>
    </source>
</evidence>
<evidence type="ECO:0000256" key="4">
    <source>
        <dbReference type="ARBA" id="ARBA00022692"/>
    </source>
</evidence>
<dbReference type="NCBIfam" id="TIGR01411">
    <property type="entry name" value="tatAE"/>
    <property type="match status" value="1"/>
</dbReference>
<comment type="function">
    <text evidence="9">Part of the twin-arginine translocation (Tat) system that transports large folded proteins containing a characteristic twin-arginine motif in their signal peptide across the thylakoid membrane. Involved in delta pH-dependent protein transport required for chloroplast development, especially thylakoid membrane formation. TATC and TATB mediate precursor recognition, whereas TATA facilitates translocation.</text>
</comment>
<evidence type="ECO:0000313" key="12">
    <source>
        <dbReference type="EMBL" id="QWV96869.1"/>
    </source>
</evidence>
<dbReference type="InterPro" id="IPR006312">
    <property type="entry name" value="TatA/E"/>
</dbReference>
<keyword evidence="7 10" id="KW-0811">Translocation</keyword>
<sequence length="110" mass="11754">MFGIGMPELVIILVIALIVIGPQKLPDLAKSLGKGLAEFKKATDDFKQTIEADSRTEEEKEHLAKLAEAKKKAEEEKVREAEELKAKVEGTAAAEPAPAAAATAEAEKKA</sequence>
<evidence type="ECO:0000256" key="11">
    <source>
        <dbReference type="SAM" id="MobiDB-lite"/>
    </source>
</evidence>
<keyword evidence="8 10" id="KW-0472">Membrane</keyword>
<dbReference type="EMBL" id="CP076724">
    <property type="protein sequence ID" value="QWV96869.1"/>
    <property type="molecule type" value="Genomic_DNA"/>
</dbReference>
<dbReference type="PANTHER" id="PTHR33162">
    <property type="entry name" value="SEC-INDEPENDENT PROTEIN TRANSLOCASE PROTEIN TATA, CHLOROPLASTIC"/>
    <property type="match status" value="1"/>
</dbReference>
<evidence type="ECO:0000256" key="8">
    <source>
        <dbReference type="ARBA" id="ARBA00023136"/>
    </source>
</evidence>
<keyword evidence="4 10" id="KW-0812">Transmembrane</keyword>
<keyword evidence="5 10" id="KW-0653">Protein transport</keyword>
<feature type="region of interest" description="Disordered" evidence="11">
    <location>
        <begin position="84"/>
        <end position="110"/>
    </location>
</feature>
<name>A0ABX8JGY7_9BACT</name>
<gene>
    <name evidence="12" type="primary">tatB</name>
    <name evidence="10" type="synonym">tatA</name>
    <name evidence="12" type="ORF">KP005_16170</name>
</gene>
<accession>A0ABX8JGY7</accession>
<evidence type="ECO:0000256" key="2">
    <source>
        <dbReference type="ARBA" id="ARBA00022448"/>
    </source>
</evidence>
<proteinExistence type="inferred from homology"/>
<comment type="similarity">
    <text evidence="10">Belongs to the TatA/E family.</text>
</comment>
<organism evidence="12 13">
    <name type="scientific">Geomonas diazotrophica</name>
    <dbReference type="NCBI Taxonomy" id="2843197"/>
    <lineage>
        <taxon>Bacteria</taxon>
        <taxon>Pseudomonadati</taxon>
        <taxon>Thermodesulfobacteriota</taxon>
        <taxon>Desulfuromonadia</taxon>
        <taxon>Geobacterales</taxon>
        <taxon>Geobacteraceae</taxon>
        <taxon>Geomonas</taxon>
    </lineage>
</organism>
<evidence type="ECO:0000256" key="7">
    <source>
        <dbReference type="ARBA" id="ARBA00023010"/>
    </source>
</evidence>
<dbReference type="NCBIfam" id="NF011430">
    <property type="entry name" value="PRK14861.1"/>
    <property type="match status" value="1"/>
</dbReference>
<protein>
    <recommendedName>
        <fullName evidence="10">Sec-independent protein translocase protein TatA</fullName>
    </recommendedName>
</protein>
<reference evidence="12 13" key="1">
    <citation type="submission" date="2021-06" db="EMBL/GenBank/DDBJ databases">
        <title>Gemonas diversity in paddy soil.</title>
        <authorList>
            <person name="Liu G."/>
        </authorList>
    </citation>
    <scope>NUCLEOTIDE SEQUENCE [LARGE SCALE GENOMIC DNA]</scope>
    <source>
        <strain evidence="12 13">RG29</strain>
    </source>
</reference>
<evidence type="ECO:0000256" key="1">
    <source>
        <dbReference type="ARBA" id="ARBA00004167"/>
    </source>
</evidence>
<evidence type="ECO:0000256" key="9">
    <source>
        <dbReference type="ARBA" id="ARBA00025340"/>
    </source>
</evidence>
<keyword evidence="2 10" id="KW-0813">Transport</keyword>
<dbReference type="Pfam" id="PF02416">
    <property type="entry name" value="TatA_B_E"/>
    <property type="match status" value="1"/>
</dbReference>
<evidence type="ECO:0000256" key="5">
    <source>
        <dbReference type="ARBA" id="ARBA00022927"/>
    </source>
</evidence>
<dbReference type="InterPro" id="IPR003369">
    <property type="entry name" value="TatA/B/E"/>
</dbReference>
<dbReference type="InterPro" id="IPR018448">
    <property type="entry name" value="TatB"/>
</dbReference>
<dbReference type="PANTHER" id="PTHR33162:SF1">
    <property type="entry name" value="SEC-INDEPENDENT PROTEIN TRANSLOCASE PROTEIN TATA, CHLOROPLASTIC"/>
    <property type="match status" value="1"/>
</dbReference>
<evidence type="ECO:0000256" key="10">
    <source>
        <dbReference type="HAMAP-Rule" id="MF_00236"/>
    </source>
</evidence>
<feature type="compositionally biased region" description="Low complexity" evidence="11">
    <location>
        <begin position="89"/>
        <end position="104"/>
    </location>
</feature>
<comment type="subunit">
    <text evidence="10">Forms a complex with TatC.</text>
</comment>
<comment type="function">
    <text evidence="10">Part of the twin-arginine translocation (Tat) system that transports large folded proteins containing a characteristic twin-arginine motif in their signal peptide across membranes. TatA could form the protein-conducting channel of the Tat system.</text>
</comment>